<dbReference type="AlphaFoldDB" id="A0A1F5I1N4"/>
<dbReference type="STRING" id="1797729.A3A60_04730"/>
<evidence type="ECO:0000313" key="3">
    <source>
        <dbReference type="Proteomes" id="UP000179227"/>
    </source>
</evidence>
<organism evidence="2 3">
    <name type="scientific">Candidatus Curtissbacteria bacterium RIFCSPLOWO2_01_FULL_42_26</name>
    <dbReference type="NCBI Taxonomy" id="1797729"/>
    <lineage>
        <taxon>Bacteria</taxon>
        <taxon>Candidatus Curtissiibacteriota</taxon>
    </lineage>
</organism>
<sequence length="75" mass="7962">MAVLGILAVAVAKNSFKKATPTESPAVALDEQVKKLQDQSSSDEVGAIEKDTSDTNLDNLDQGMDQIEKDLTGVQ</sequence>
<reference evidence="2 3" key="1">
    <citation type="journal article" date="2016" name="Nat. Commun.">
        <title>Thousands of microbial genomes shed light on interconnected biogeochemical processes in an aquifer system.</title>
        <authorList>
            <person name="Anantharaman K."/>
            <person name="Brown C.T."/>
            <person name="Hug L.A."/>
            <person name="Sharon I."/>
            <person name="Castelle C.J."/>
            <person name="Probst A.J."/>
            <person name="Thomas B.C."/>
            <person name="Singh A."/>
            <person name="Wilkins M.J."/>
            <person name="Karaoz U."/>
            <person name="Brodie E.L."/>
            <person name="Williams K.H."/>
            <person name="Hubbard S.S."/>
            <person name="Banfield J.F."/>
        </authorList>
    </citation>
    <scope>NUCLEOTIDE SEQUENCE [LARGE SCALE GENOMIC DNA]</scope>
</reference>
<dbReference type="Proteomes" id="UP000179227">
    <property type="component" value="Unassembled WGS sequence"/>
</dbReference>
<gene>
    <name evidence="2" type="ORF">A3A60_04730</name>
</gene>
<feature type="region of interest" description="Disordered" evidence="1">
    <location>
        <begin position="20"/>
        <end position="75"/>
    </location>
</feature>
<feature type="compositionally biased region" description="Basic and acidic residues" evidence="1">
    <location>
        <begin position="66"/>
        <end position="75"/>
    </location>
</feature>
<proteinExistence type="predicted"/>
<comment type="caution">
    <text evidence="2">The sequence shown here is derived from an EMBL/GenBank/DDBJ whole genome shotgun (WGS) entry which is preliminary data.</text>
</comment>
<name>A0A1F5I1N4_9BACT</name>
<evidence type="ECO:0000313" key="2">
    <source>
        <dbReference type="EMBL" id="OGE10317.1"/>
    </source>
</evidence>
<accession>A0A1F5I1N4</accession>
<dbReference type="EMBL" id="MFBS01000011">
    <property type="protein sequence ID" value="OGE10317.1"/>
    <property type="molecule type" value="Genomic_DNA"/>
</dbReference>
<protein>
    <submittedName>
        <fullName evidence="2">Uncharacterized protein</fullName>
    </submittedName>
</protein>
<evidence type="ECO:0000256" key="1">
    <source>
        <dbReference type="SAM" id="MobiDB-lite"/>
    </source>
</evidence>